<keyword evidence="1 4" id="KW-0413">Isomerase</keyword>
<sequence length="256" mass="28050">MKMLKAIVTLGSLISVSNCFVLQASNTALTTQLFSSGSDSLKDCQSPSHRATYSNDSSRRQNLQKLAFLAASLTLGGSPAIAEDYEARNAQRQYIQESYADFTKTKEGWLYRQVKPGSGDKAQEGDRVVFDWSGYTIGYFGRPFQAKGGPQGGAFDKDIDFERTIIGSGKLIKGLELALNDMQTNEVRQVVIPYGALSYPEGDPSHEKVGPKPSTFSGMRALDFVLDNPRLDRTLLFNVKVIRVDKANGKGGFIRG</sequence>
<evidence type="ECO:0000313" key="5">
    <source>
        <dbReference type="Proteomes" id="UP001153069"/>
    </source>
</evidence>
<proteinExistence type="predicted"/>
<protein>
    <recommendedName>
        <fullName evidence="1">peptidylprolyl isomerase</fullName>
        <ecNumber evidence="1">5.2.1.8</ecNumber>
    </recommendedName>
</protein>
<comment type="catalytic activity">
    <reaction evidence="1">
        <text>[protein]-peptidylproline (omega=180) = [protein]-peptidylproline (omega=0)</text>
        <dbReference type="Rhea" id="RHEA:16237"/>
        <dbReference type="Rhea" id="RHEA-COMP:10747"/>
        <dbReference type="Rhea" id="RHEA-COMP:10748"/>
        <dbReference type="ChEBI" id="CHEBI:83833"/>
        <dbReference type="ChEBI" id="CHEBI:83834"/>
        <dbReference type="EC" id="5.2.1.8"/>
    </reaction>
</comment>
<dbReference type="InterPro" id="IPR046357">
    <property type="entry name" value="PPIase_dom_sf"/>
</dbReference>
<dbReference type="EMBL" id="CAICTM010002246">
    <property type="protein sequence ID" value="CAB9528525.1"/>
    <property type="molecule type" value="Genomic_DNA"/>
</dbReference>
<comment type="caution">
    <text evidence="4">The sequence shown here is derived from an EMBL/GenBank/DDBJ whole genome shotgun (WGS) entry which is preliminary data.</text>
</comment>
<accession>A0A9N8EY74</accession>
<dbReference type="InterPro" id="IPR044208">
    <property type="entry name" value="FKBP19-like"/>
</dbReference>
<reference evidence="4" key="1">
    <citation type="submission" date="2020-06" db="EMBL/GenBank/DDBJ databases">
        <authorList>
            <consortium name="Plant Systems Biology data submission"/>
        </authorList>
    </citation>
    <scope>NUCLEOTIDE SEQUENCE</scope>
    <source>
        <strain evidence="4">D6</strain>
    </source>
</reference>
<evidence type="ECO:0000256" key="2">
    <source>
        <dbReference type="SAM" id="SignalP"/>
    </source>
</evidence>
<keyword evidence="1" id="KW-0697">Rotamase</keyword>
<evidence type="ECO:0000259" key="3">
    <source>
        <dbReference type="PROSITE" id="PS50059"/>
    </source>
</evidence>
<evidence type="ECO:0000313" key="4">
    <source>
        <dbReference type="EMBL" id="CAB9528525.1"/>
    </source>
</evidence>
<dbReference type="GO" id="GO:0009579">
    <property type="term" value="C:thylakoid"/>
    <property type="evidence" value="ECO:0007669"/>
    <property type="project" value="TreeGrafter"/>
</dbReference>
<keyword evidence="5" id="KW-1185">Reference proteome</keyword>
<feature type="signal peptide" evidence="2">
    <location>
        <begin position="1"/>
        <end position="19"/>
    </location>
</feature>
<dbReference type="GO" id="GO:0003755">
    <property type="term" value="F:peptidyl-prolyl cis-trans isomerase activity"/>
    <property type="evidence" value="ECO:0007669"/>
    <property type="project" value="UniProtKB-KW"/>
</dbReference>
<dbReference type="InterPro" id="IPR001179">
    <property type="entry name" value="PPIase_FKBP_dom"/>
</dbReference>
<dbReference type="Proteomes" id="UP001153069">
    <property type="component" value="Unassembled WGS sequence"/>
</dbReference>
<dbReference type="Pfam" id="PF00254">
    <property type="entry name" value="FKBP_C"/>
    <property type="match status" value="1"/>
</dbReference>
<feature type="domain" description="PPIase FKBP-type" evidence="3">
    <location>
        <begin position="125"/>
        <end position="225"/>
    </location>
</feature>
<evidence type="ECO:0000256" key="1">
    <source>
        <dbReference type="PROSITE-ProRule" id="PRU00277"/>
    </source>
</evidence>
<dbReference type="Gene3D" id="3.10.50.40">
    <property type="match status" value="1"/>
</dbReference>
<dbReference type="AlphaFoldDB" id="A0A9N8EY74"/>
<dbReference type="SUPFAM" id="SSF54534">
    <property type="entry name" value="FKBP-like"/>
    <property type="match status" value="1"/>
</dbReference>
<keyword evidence="2" id="KW-0732">Signal</keyword>
<dbReference type="OrthoDB" id="77911at2759"/>
<name>A0A9N8EY74_9STRA</name>
<dbReference type="GO" id="GO:0009507">
    <property type="term" value="C:chloroplast"/>
    <property type="evidence" value="ECO:0007669"/>
    <property type="project" value="TreeGrafter"/>
</dbReference>
<dbReference type="PROSITE" id="PS50059">
    <property type="entry name" value="FKBP_PPIASE"/>
    <property type="match status" value="1"/>
</dbReference>
<dbReference type="PANTHER" id="PTHR47717:SF1">
    <property type="entry name" value="PEPTIDYL-PROLYL CIS-TRANS ISOMERASE FKBP19, CHLOROPLASTIC"/>
    <property type="match status" value="1"/>
</dbReference>
<dbReference type="PANTHER" id="PTHR47717">
    <property type="entry name" value="PEPTIDYL-PROLYL CIS-TRANS ISOMERASE FKBP19, CHLOROPLASTIC"/>
    <property type="match status" value="1"/>
</dbReference>
<organism evidence="4 5">
    <name type="scientific">Seminavis robusta</name>
    <dbReference type="NCBI Taxonomy" id="568900"/>
    <lineage>
        <taxon>Eukaryota</taxon>
        <taxon>Sar</taxon>
        <taxon>Stramenopiles</taxon>
        <taxon>Ochrophyta</taxon>
        <taxon>Bacillariophyta</taxon>
        <taxon>Bacillariophyceae</taxon>
        <taxon>Bacillariophycidae</taxon>
        <taxon>Naviculales</taxon>
        <taxon>Naviculaceae</taxon>
        <taxon>Seminavis</taxon>
    </lineage>
</organism>
<dbReference type="EC" id="5.2.1.8" evidence="1"/>
<gene>
    <name evidence="4" type="ORF">SEMRO_2248_G320660.1</name>
</gene>
<feature type="chain" id="PRO_5040170460" description="peptidylprolyl isomerase" evidence="2">
    <location>
        <begin position="20"/>
        <end position="256"/>
    </location>
</feature>